<protein>
    <submittedName>
        <fullName evidence="4">Phenazine biosynthesis protein PhzF family</fullName>
    </submittedName>
</protein>
<evidence type="ECO:0000256" key="2">
    <source>
        <dbReference type="ARBA" id="ARBA00023235"/>
    </source>
</evidence>
<gene>
    <name evidence="4" type="ORF">B5P45_00535</name>
</gene>
<dbReference type="Proteomes" id="UP000232163">
    <property type="component" value="Unassembled WGS sequence"/>
</dbReference>
<keyword evidence="5" id="KW-1185">Reference proteome</keyword>
<comment type="similarity">
    <text evidence="1">Belongs to the PhzF family.</text>
</comment>
<evidence type="ECO:0000313" key="4">
    <source>
        <dbReference type="EMBL" id="PIO46835.1"/>
    </source>
</evidence>
<dbReference type="OrthoDB" id="9788221at2"/>
<organism evidence="4 5">
    <name type="scientific">Phyllobacterium zundukense</name>
    <dbReference type="NCBI Taxonomy" id="1867719"/>
    <lineage>
        <taxon>Bacteria</taxon>
        <taxon>Pseudomonadati</taxon>
        <taxon>Pseudomonadota</taxon>
        <taxon>Alphaproteobacteria</taxon>
        <taxon>Hyphomicrobiales</taxon>
        <taxon>Phyllobacteriaceae</taxon>
        <taxon>Phyllobacterium</taxon>
    </lineage>
</organism>
<dbReference type="GO" id="GO:0005737">
    <property type="term" value="C:cytoplasm"/>
    <property type="evidence" value="ECO:0007669"/>
    <property type="project" value="TreeGrafter"/>
</dbReference>
<dbReference type="AlphaFoldDB" id="A0A2N9W517"/>
<name>A0A2N9W517_9HYPH</name>
<dbReference type="InterPro" id="IPR003719">
    <property type="entry name" value="Phenazine_PhzF-like"/>
</dbReference>
<dbReference type="NCBIfam" id="TIGR00654">
    <property type="entry name" value="PhzF_family"/>
    <property type="match status" value="1"/>
</dbReference>
<dbReference type="PANTHER" id="PTHR13774">
    <property type="entry name" value="PHENAZINE BIOSYNTHESIS PROTEIN"/>
    <property type="match status" value="1"/>
</dbReference>
<proteinExistence type="inferred from homology"/>
<comment type="caution">
    <text evidence="4">The sequence shown here is derived from an EMBL/GenBank/DDBJ whole genome shotgun (WGS) entry which is preliminary data.</text>
</comment>
<dbReference type="SUPFAM" id="SSF54506">
    <property type="entry name" value="Diaminopimelate epimerase-like"/>
    <property type="match status" value="1"/>
</dbReference>
<dbReference type="PANTHER" id="PTHR13774:SF17">
    <property type="entry name" value="PHENAZINE BIOSYNTHESIS-LIKE DOMAIN-CONTAINING PROTEIN"/>
    <property type="match status" value="1"/>
</dbReference>
<dbReference type="GO" id="GO:0016853">
    <property type="term" value="F:isomerase activity"/>
    <property type="evidence" value="ECO:0007669"/>
    <property type="project" value="UniProtKB-KW"/>
</dbReference>
<accession>A0A2N9W517</accession>
<reference evidence="5" key="1">
    <citation type="journal article" date="2017" name="Int J Environ Stud">
        <title>Does the Miocene-Pliocene relict legume Oxytropis triphylla form nitrogen-fixing nodules with a combination of bacterial strains?</title>
        <authorList>
            <person name="Safronova V."/>
            <person name="Belimov A."/>
            <person name="Sazanova A."/>
            <person name="Kuznetsova I."/>
            <person name="Popova J."/>
            <person name="Andronov E."/>
            <person name="Verkhozina A."/>
            <person name="Tikhonovich I."/>
        </authorList>
    </citation>
    <scope>NUCLEOTIDE SEQUENCE [LARGE SCALE GENOMIC DNA]</scope>
    <source>
        <strain evidence="5">Tri-38</strain>
    </source>
</reference>
<keyword evidence="2" id="KW-0413">Isomerase</keyword>
<evidence type="ECO:0000313" key="5">
    <source>
        <dbReference type="Proteomes" id="UP000232163"/>
    </source>
</evidence>
<evidence type="ECO:0000256" key="1">
    <source>
        <dbReference type="ARBA" id="ARBA00008270"/>
    </source>
</evidence>
<dbReference type="PIRSF" id="PIRSF016184">
    <property type="entry name" value="PhzC_PhzF"/>
    <property type="match status" value="1"/>
</dbReference>
<dbReference type="Pfam" id="PF02567">
    <property type="entry name" value="PhzC-PhzF"/>
    <property type="match status" value="1"/>
</dbReference>
<dbReference type="Gene3D" id="3.10.310.10">
    <property type="entry name" value="Diaminopimelate Epimerase, Chain A, domain 1"/>
    <property type="match status" value="2"/>
</dbReference>
<dbReference type="EMBL" id="MZMT01000003">
    <property type="protein sequence ID" value="PIO46835.1"/>
    <property type="molecule type" value="Genomic_DNA"/>
</dbReference>
<evidence type="ECO:0000256" key="3">
    <source>
        <dbReference type="PIRSR" id="PIRSR016184-1"/>
    </source>
</evidence>
<feature type="active site" evidence="3">
    <location>
        <position position="42"/>
    </location>
</feature>
<sequence>MYQVDAFTTELFSGNPAAVLVLDDWLPDAKMQAIAAENNLTETAFVKRNSSGWDLRWFTPLNEANFCGHATLATSHVLAHELGVEGELAFETRVGTLRVNGKNSAYQLDFPSFSPEPISEMSPLLREIVGENAPAFKNFENLFVELEDEQAVCDFIPDLPKITDLGPFGLVVTAKGNEHDFVSRYFVPYAGIPEDPVTGSTHSTLVPYWAEKLGKTSLSAFQRSKRGGHLLCKLAGDRVLITGSAVTFMKAEIYLA</sequence>
<dbReference type="KEGG" id="pht:BLM14_11525"/>